<keyword evidence="2" id="KW-1185">Reference proteome</keyword>
<organism evidence="1 2">
    <name type="scientific">Lactiplantibacillus brownii</name>
    <dbReference type="NCBI Taxonomy" id="3069269"/>
    <lineage>
        <taxon>Bacteria</taxon>
        <taxon>Bacillati</taxon>
        <taxon>Bacillota</taxon>
        <taxon>Bacilli</taxon>
        <taxon>Lactobacillales</taxon>
        <taxon>Lactobacillaceae</taxon>
        <taxon>Lactiplantibacillus</taxon>
    </lineage>
</organism>
<gene>
    <name evidence="1" type="ORF">RA086_07645</name>
</gene>
<evidence type="ECO:0000313" key="2">
    <source>
        <dbReference type="Proteomes" id="UP001227831"/>
    </source>
</evidence>
<dbReference type="RefSeq" id="WP_308703243.1">
    <property type="nucleotide sequence ID" value="NZ_AP027463.1"/>
</dbReference>
<reference evidence="1 2" key="1">
    <citation type="journal article" date="2023" name="Int. J. Syst. Evol. Microbiol.">
        <title>Lactiplantibacillus brownii sp. nov., a novel psychrotolerant species isolated from sauerkraut.</title>
        <authorList>
            <person name="Heng Y.C."/>
            <person name="Silvaraju S."/>
            <person name="Lee J.K.Y."/>
            <person name="Kittelmann S."/>
        </authorList>
    </citation>
    <scope>NUCLEOTIDE SEQUENCE [LARGE SCALE GENOMIC DNA]</scope>
    <source>
        <strain evidence="1 2">WILCCON 0030</strain>
    </source>
</reference>
<dbReference type="Proteomes" id="UP001227831">
    <property type="component" value="Unassembled WGS sequence"/>
</dbReference>
<evidence type="ECO:0000313" key="1">
    <source>
        <dbReference type="EMBL" id="MDQ7937501.1"/>
    </source>
</evidence>
<comment type="caution">
    <text evidence="1">The sequence shown here is derived from an EMBL/GenBank/DDBJ whole genome shotgun (WGS) entry which is preliminary data.</text>
</comment>
<dbReference type="EMBL" id="JAVCWF010000001">
    <property type="protein sequence ID" value="MDQ7937501.1"/>
    <property type="molecule type" value="Genomic_DNA"/>
</dbReference>
<accession>A0ABU1A9F7</accession>
<sequence length="55" mass="6722">MGFEECSGGKSTVMLQNRYRRWFRQDAHADFYDFQAQTTNNRYQLVNYSLNLMYR</sequence>
<name>A0ABU1A9F7_9LACO</name>
<proteinExistence type="predicted"/>
<protein>
    <submittedName>
        <fullName evidence="1">Uncharacterized protein</fullName>
    </submittedName>
</protein>